<evidence type="ECO:0000313" key="2">
    <source>
        <dbReference type="EMBL" id="CAA6814799.1"/>
    </source>
</evidence>
<feature type="domain" description="ATPase AAA-type core" evidence="1">
    <location>
        <begin position="24"/>
        <end position="318"/>
    </location>
</feature>
<dbReference type="InterPro" id="IPR027417">
    <property type="entry name" value="P-loop_NTPase"/>
</dbReference>
<dbReference type="InterPro" id="IPR003959">
    <property type="entry name" value="ATPase_AAA_core"/>
</dbReference>
<dbReference type="AlphaFoldDB" id="A0A6S6TE67"/>
<dbReference type="GO" id="GO:0005524">
    <property type="term" value="F:ATP binding"/>
    <property type="evidence" value="ECO:0007669"/>
    <property type="project" value="InterPro"/>
</dbReference>
<organism evidence="2">
    <name type="scientific">uncultured Sulfurovum sp</name>
    <dbReference type="NCBI Taxonomy" id="269237"/>
    <lineage>
        <taxon>Bacteria</taxon>
        <taxon>Pseudomonadati</taxon>
        <taxon>Campylobacterota</taxon>
        <taxon>Epsilonproteobacteria</taxon>
        <taxon>Campylobacterales</taxon>
        <taxon>Sulfurovaceae</taxon>
        <taxon>Sulfurovum</taxon>
        <taxon>environmental samples</taxon>
    </lineage>
</organism>
<dbReference type="PANTHER" id="PTHR43581">
    <property type="entry name" value="ATP/GTP PHOSPHATASE"/>
    <property type="match status" value="1"/>
</dbReference>
<dbReference type="EMBL" id="CACVAR010000245">
    <property type="protein sequence ID" value="CAA6814799.1"/>
    <property type="molecule type" value="Genomic_DNA"/>
</dbReference>
<dbReference type="Gene3D" id="3.40.50.300">
    <property type="entry name" value="P-loop containing nucleotide triphosphate hydrolases"/>
    <property type="match status" value="1"/>
</dbReference>
<accession>A0A6S6TE67</accession>
<dbReference type="SUPFAM" id="SSF52540">
    <property type="entry name" value="P-loop containing nucleoside triphosphate hydrolases"/>
    <property type="match status" value="1"/>
</dbReference>
<dbReference type="InterPro" id="IPR051396">
    <property type="entry name" value="Bact_Antivir_Def_Nuclease"/>
</dbReference>
<dbReference type="PIRSF" id="PIRSF029347">
    <property type="entry name" value="RecF"/>
    <property type="match status" value="1"/>
</dbReference>
<reference evidence="2" key="1">
    <citation type="submission" date="2020-01" db="EMBL/GenBank/DDBJ databases">
        <authorList>
            <person name="Meier V. D."/>
            <person name="Meier V D."/>
        </authorList>
    </citation>
    <scope>NUCLEOTIDE SEQUENCE</scope>
    <source>
        <strain evidence="2">HLG_WM_MAG_03</strain>
    </source>
</reference>
<proteinExistence type="predicted"/>
<dbReference type="GO" id="GO:0016887">
    <property type="term" value="F:ATP hydrolysis activity"/>
    <property type="evidence" value="ECO:0007669"/>
    <property type="project" value="InterPro"/>
</dbReference>
<sequence>MKLTKLYIHNYKSFYDTTIELDKMNIVVGENNSGKSNLIDVLEFVDTIKSDDFTESVINRGGFEKILNYNYSEKKIIIELEMECDSFRTRKRFTLSQEKEILVISEITYRKKENKFLPMSINATRGNFKLKKTISKHYLCHNNLLVFDSSGNMLDDKDKLSLHISDFFPISTYAFNTETIRNNSHKDSVKELLKSGINLGKNLFEIKQNNPQTFELISNSMIGIVNEIDAIDVQETFGSYLIGFHEQNKQIGIDMVSDGTINLLATITALNQDEDETLLLAFDEPERYLHLKAINYLLENFRVSEKQILITTHSTEILKYANLDEIVFIYRDSDGDTQSMRARDIPDLEGKMERLGYERPLTLDELIASNIIGNFE</sequence>
<protein>
    <recommendedName>
        <fullName evidence="1">ATPase AAA-type core domain-containing protein</fullName>
    </recommendedName>
</protein>
<gene>
    <name evidence="2" type="ORF">HELGO_WM44888</name>
</gene>
<dbReference type="InterPro" id="IPR014555">
    <property type="entry name" value="RecF-like"/>
</dbReference>
<dbReference type="Pfam" id="PF13304">
    <property type="entry name" value="AAA_21"/>
    <property type="match status" value="1"/>
</dbReference>
<name>A0A6S6TE67_9BACT</name>
<evidence type="ECO:0000259" key="1">
    <source>
        <dbReference type="Pfam" id="PF13304"/>
    </source>
</evidence>
<dbReference type="PANTHER" id="PTHR43581:SF4">
    <property type="entry name" value="ATP_GTP PHOSPHATASE"/>
    <property type="match status" value="1"/>
</dbReference>